<dbReference type="Gene3D" id="1.50.10.20">
    <property type="match status" value="1"/>
</dbReference>
<dbReference type="FunFam" id="1.50.10.20:FF:000014">
    <property type="entry name" value="Protein farnesyltransferase subunit beta"/>
    <property type="match status" value="1"/>
</dbReference>
<evidence type="ECO:0000256" key="2">
    <source>
        <dbReference type="ARBA" id="ARBA00010497"/>
    </source>
</evidence>
<dbReference type="AlphaFoldDB" id="A0A6A6C7Z4"/>
<evidence type="ECO:0000313" key="11">
    <source>
        <dbReference type="Proteomes" id="UP000799537"/>
    </source>
</evidence>
<gene>
    <name evidence="10" type="ORF">M409DRAFT_26278</name>
</gene>
<feature type="domain" description="Prenyltransferase alpha-alpha toroid" evidence="9">
    <location>
        <begin position="120"/>
        <end position="488"/>
    </location>
</feature>
<protein>
    <recommendedName>
        <fullName evidence="9">Prenyltransferase alpha-alpha toroid domain-containing protein</fullName>
    </recommendedName>
</protein>
<keyword evidence="3" id="KW-0637">Prenyltransferase</keyword>
<evidence type="ECO:0000256" key="1">
    <source>
        <dbReference type="ARBA" id="ARBA00001947"/>
    </source>
</evidence>
<dbReference type="GO" id="GO:0005965">
    <property type="term" value="C:protein farnesyltransferase complex"/>
    <property type="evidence" value="ECO:0007669"/>
    <property type="project" value="TreeGrafter"/>
</dbReference>
<dbReference type="PANTHER" id="PTHR11774:SF6">
    <property type="entry name" value="PROTEIN FARNESYLTRANSFERASE SUBUNIT BETA"/>
    <property type="match status" value="1"/>
</dbReference>
<dbReference type="InterPro" id="IPR045089">
    <property type="entry name" value="PGGT1B-like"/>
</dbReference>
<proteinExistence type="inferred from homology"/>
<evidence type="ECO:0000256" key="8">
    <source>
        <dbReference type="SAM" id="MobiDB-lite"/>
    </source>
</evidence>
<evidence type="ECO:0000313" key="10">
    <source>
        <dbReference type="EMBL" id="KAF2163234.1"/>
    </source>
</evidence>
<accession>A0A6A6C7Z4</accession>
<keyword evidence="4" id="KW-0808">Transferase</keyword>
<feature type="region of interest" description="Disordered" evidence="8">
    <location>
        <begin position="1"/>
        <end position="56"/>
    </location>
</feature>
<dbReference type="GeneID" id="54561308"/>
<dbReference type="SUPFAM" id="SSF48239">
    <property type="entry name" value="Terpenoid cyclases/Protein prenyltransferases"/>
    <property type="match status" value="1"/>
</dbReference>
<evidence type="ECO:0000256" key="7">
    <source>
        <dbReference type="ARBA" id="ARBA00022833"/>
    </source>
</evidence>
<dbReference type="GO" id="GO:0046872">
    <property type="term" value="F:metal ion binding"/>
    <property type="evidence" value="ECO:0007669"/>
    <property type="project" value="UniProtKB-KW"/>
</dbReference>
<evidence type="ECO:0000256" key="4">
    <source>
        <dbReference type="ARBA" id="ARBA00022679"/>
    </source>
</evidence>
<dbReference type="RefSeq" id="XP_033664123.1">
    <property type="nucleotide sequence ID" value="XM_033808036.1"/>
</dbReference>
<dbReference type="PANTHER" id="PTHR11774">
    <property type="entry name" value="GERANYLGERANYL TRANSFERASE TYPE BETA SUBUNIT"/>
    <property type="match status" value="1"/>
</dbReference>
<comment type="cofactor">
    <cofactor evidence="1">
        <name>Zn(2+)</name>
        <dbReference type="ChEBI" id="CHEBI:29105"/>
    </cofactor>
</comment>
<sequence length="507" mass="55850">MAQQQQQQLRREDETEDTLDEALRDGARIEELPSDDSDEDFEDLDEDFTGPPFPGKHLLKRNDVDLPPWLQPETFSLFHDDLTTMTSEAQVKVTAECLPLLTGKERLNGLRYNRYGIPHLNREKHIAFLKGSLEALPAPYVVIDASRPWVFYWTLGGLSFLEQDVSPYTQRLVETVRPLQNPYGGFGGGHGQYSHLAGTYACLLALAAAGGLEAVDRKGLWHWLGQMKQSDGGFTMSKGAEEDIRGAYCAMTAISLLNLPLELPPDAPARKAGLVKFTDRLGEWVGRCQTYEGGIAGAPTNEAHGAYAFCALACLSILDAPHISIPKYLDVAALLGWLSGIQTSPEGGFAGRANKLVDACYSHWVGGCWALIQAALAGQAHIGRTQDLWSREGLVRYLLCCAQQQGKKGGMRDKPSARPDAYHTLYSLAGLSAAQNHYFYDVNGPSQEGENGRLTAAFNWSAEKPSDTELAAWKIERQDAVIPVHPVFVLPLEVVERTKLQFEKSSF</sequence>
<dbReference type="Proteomes" id="UP000799537">
    <property type="component" value="Unassembled WGS sequence"/>
</dbReference>
<dbReference type="OrthoDB" id="10261146at2759"/>
<evidence type="ECO:0000259" key="9">
    <source>
        <dbReference type="Pfam" id="PF00432"/>
    </source>
</evidence>
<dbReference type="EMBL" id="ML993609">
    <property type="protein sequence ID" value="KAF2163234.1"/>
    <property type="molecule type" value="Genomic_DNA"/>
</dbReference>
<reference evidence="10" key="1">
    <citation type="journal article" date="2020" name="Stud. Mycol.">
        <title>101 Dothideomycetes genomes: a test case for predicting lifestyles and emergence of pathogens.</title>
        <authorList>
            <person name="Haridas S."/>
            <person name="Albert R."/>
            <person name="Binder M."/>
            <person name="Bloem J."/>
            <person name="Labutti K."/>
            <person name="Salamov A."/>
            <person name="Andreopoulos B."/>
            <person name="Baker S."/>
            <person name="Barry K."/>
            <person name="Bills G."/>
            <person name="Bluhm B."/>
            <person name="Cannon C."/>
            <person name="Castanera R."/>
            <person name="Culley D."/>
            <person name="Daum C."/>
            <person name="Ezra D."/>
            <person name="Gonzalez J."/>
            <person name="Henrissat B."/>
            <person name="Kuo A."/>
            <person name="Liang C."/>
            <person name="Lipzen A."/>
            <person name="Lutzoni F."/>
            <person name="Magnuson J."/>
            <person name="Mondo S."/>
            <person name="Nolan M."/>
            <person name="Ohm R."/>
            <person name="Pangilinan J."/>
            <person name="Park H.-J."/>
            <person name="Ramirez L."/>
            <person name="Alfaro M."/>
            <person name="Sun H."/>
            <person name="Tritt A."/>
            <person name="Yoshinaga Y."/>
            <person name="Zwiers L.-H."/>
            <person name="Turgeon B."/>
            <person name="Goodwin S."/>
            <person name="Spatafora J."/>
            <person name="Crous P."/>
            <person name="Grigoriev I."/>
        </authorList>
    </citation>
    <scope>NUCLEOTIDE SEQUENCE</scope>
    <source>
        <strain evidence="10">ATCC 36951</strain>
    </source>
</reference>
<dbReference type="GO" id="GO:0004660">
    <property type="term" value="F:protein farnesyltransferase activity"/>
    <property type="evidence" value="ECO:0007669"/>
    <property type="project" value="TreeGrafter"/>
</dbReference>
<name>A0A6A6C7Z4_ZASCE</name>
<feature type="compositionally biased region" description="Basic and acidic residues" evidence="8">
    <location>
        <begin position="21"/>
        <end position="31"/>
    </location>
</feature>
<dbReference type="InterPro" id="IPR008930">
    <property type="entry name" value="Terpenoid_cyclase/PrenylTrfase"/>
</dbReference>
<evidence type="ECO:0000256" key="6">
    <source>
        <dbReference type="ARBA" id="ARBA00022737"/>
    </source>
</evidence>
<feature type="compositionally biased region" description="Acidic residues" evidence="8">
    <location>
        <begin position="32"/>
        <end position="48"/>
    </location>
</feature>
<organism evidence="10 11">
    <name type="scientific">Zasmidium cellare ATCC 36951</name>
    <dbReference type="NCBI Taxonomy" id="1080233"/>
    <lineage>
        <taxon>Eukaryota</taxon>
        <taxon>Fungi</taxon>
        <taxon>Dikarya</taxon>
        <taxon>Ascomycota</taxon>
        <taxon>Pezizomycotina</taxon>
        <taxon>Dothideomycetes</taxon>
        <taxon>Dothideomycetidae</taxon>
        <taxon>Mycosphaerellales</taxon>
        <taxon>Mycosphaerellaceae</taxon>
        <taxon>Zasmidium</taxon>
    </lineage>
</organism>
<keyword evidence="7" id="KW-0862">Zinc</keyword>
<evidence type="ECO:0000256" key="5">
    <source>
        <dbReference type="ARBA" id="ARBA00022723"/>
    </source>
</evidence>
<keyword evidence="6" id="KW-0677">Repeat</keyword>
<evidence type="ECO:0000256" key="3">
    <source>
        <dbReference type="ARBA" id="ARBA00022602"/>
    </source>
</evidence>
<dbReference type="InterPro" id="IPR001330">
    <property type="entry name" value="Prenyltrans"/>
</dbReference>
<keyword evidence="11" id="KW-1185">Reference proteome</keyword>
<dbReference type="Pfam" id="PF00432">
    <property type="entry name" value="Prenyltrans"/>
    <property type="match status" value="1"/>
</dbReference>
<comment type="similarity">
    <text evidence="2">Belongs to the protein prenyltransferase subunit beta family.</text>
</comment>
<keyword evidence="5" id="KW-0479">Metal-binding</keyword>